<dbReference type="GO" id="GO:0004314">
    <property type="term" value="F:[acyl-carrier-protein] S-malonyltransferase activity"/>
    <property type="evidence" value="ECO:0007669"/>
    <property type="project" value="UniProtKB-EC"/>
</dbReference>
<gene>
    <name evidence="7" type="ORF">B6N60_04253</name>
</gene>
<evidence type="ECO:0000313" key="8">
    <source>
        <dbReference type="Proteomes" id="UP000683511"/>
    </source>
</evidence>
<dbReference type="KEGG" id="rsin:B6N60_04253"/>
<evidence type="ECO:0000256" key="1">
    <source>
        <dbReference type="ARBA" id="ARBA00022679"/>
    </source>
</evidence>
<comment type="similarity">
    <text evidence="4">Belongs to the fabD family.</text>
</comment>
<dbReference type="PIRSF" id="PIRSF000446">
    <property type="entry name" value="Mct"/>
    <property type="match status" value="1"/>
</dbReference>
<dbReference type="EC" id="2.3.1.39" evidence="4"/>
<dbReference type="SMART" id="SM00827">
    <property type="entry name" value="PKS_AT"/>
    <property type="match status" value="1"/>
</dbReference>
<dbReference type="InterPro" id="IPR004410">
    <property type="entry name" value="Malonyl_CoA-ACP_transAc_FabD"/>
</dbReference>
<dbReference type="NCBIfam" id="TIGR00128">
    <property type="entry name" value="fabD"/>
    <property type="match status" value="1"/>
</dbReference>
<dbReference type="PANTHER" id="PTHR42681">
    <property type="entry name" value="MALONYL-COA-ACYL CARRIER PROTEIN TRANSACYLASE, MITOCHONDRIAL"/>
    <property type="match status" value="1"/>
</dbReference>
<dbReference type="GO" id="GO:0006633">
    <property type="term" value="P:fatty acid biosynthetic process"/>
    <property type="evidence" value="ECO:0007669"/>
    <property type="project" value="TreeGrafter"/>
</dbReference>
<protein>
    <recommendedName>
        <fullName evidence="4">Malonyl CoA-acyl carrier protein transacylase</fullName>
        <ecNumber evidence="4">2.3.1.39</ecNumber>
    </recommendedName>
</protein>
<keyword evidence="2 4" id="KW-0012">Acyltransferase</keyword>
<feature type="active site" evidence="5">
    <location>
        <position position="199"/>
    </location>
</feature>
<dbReference type="InterPro" id="IPR001227">
    <property type="entry name" value="Ac_transferase_dom_sf"/>
</dbReference>
<dbReference type="GO" id="GO:0005829">
    <property type="term" value="C:cytosol"/>
    <property type="evidence" value="ECO:0007669"/>
    <property type="project" value="TreeGrafter"/>
</dbReference>
<dbReference type="AlphaFoldDB" id="A0A975TCK7"/>
<name>A0A975TCK7_9NOST</name>
<dbReference type="InterPro" id="IPR014043">
    <property type="entry name" value="Acyl_transferase_dom"/>
</dbReference>
<proteinExistence type="inferred from homology"/>
<evidence type="ECO:0000256" key="4">
    <source>
        <dbReference type="PIRNR" id="PIRNR000446"/>
    </source>
</evidence>
<evidence type="ECO:0000256" key="3">
    <source>
        <dbReference type="ARBA" id="ARBA00048462"/>
    </source>
</evidence>
<dbReference type="SUPFAM" id="SSF52151">
    <property type="entry name" value="FabD/lysophospholipase-like"/>
    <property type="match status" value="1"/>
</dbReference>
<dbReference type="PANTHER" id="PTHR42681:SF1">
    <property type="entry name" value="MALONYL-COA-ACYL CARRIER PROTEIN TRANSACYLASE, MITOCHONDRIAL"/>
    <property type="match status" value="1"/>
</dbReference>
<evidence type="ECO:0000313" key="7">
    <source>
        <dbReference type="EMBL" id="QXE25538.1"/>
    </source>
</evidence>
<keyword evidence="1 4" id="KW-0808">Transferase</keyword>
<dbReference type="InterPro" id="IPR016036">
    <property type="entry name" value="Malonyl_transacylase_ACP-bd"/>
</dbReference>
<feature type="active site" evidence="5">
    <location>
        <position position="99"/>
    </location>
</feature>
<reference evidence="7" key="1">
    <citation type="submission" date="2017-04" db="EMBL/GenBank/DDBJ databases">
        <title>Genome deletions in a multicellular cyanobacterial endosymbiont for morphological adaptation in marine diatoms.</title>
        <authorList>
            <person name="Wang Y."/>
            <person name="Gao H."/>
            <person name="Li R."/>
            <person name="Xu X."/>
        </authorList>
    </citation>
    <scope>NUCLEOTIDE SEQUENCE</scope>
    <source>
        <strain evidence="7">FACHB 800</strain>
    </source>
</reference>
<dbReference type="InterPro" id="IPR024925">
    <property type="entry name" value="Malonyl_CoA-ACP_transAc"/>
</dbReference>
<dbReference type="Proteomes" id="UP000683511">
    <property type="component" value="Chromosome"/>
</dbReference>
<keyword evidence="8" id="KW-1185">Reference proteome</keyword>
<dbReference type="Gene3D" id="3.30.70.250">
    <property type="entry name" value="Malonyl-CoA ACP transacylase, ACP-binding"/>
    <property type="match status" value="1"/>
</dbReference>
<dbReference type="SUPFAM" id="SSF55048">
    <property type="entry name" value="Probable ACP-binding domain of malonyl-CoA ACP transacylase"/>
    <property type="match status" value="1"/>
</dbReference>
<evidence type="ECO:0000256" key="5">
    <source>
        <dbReference type="PIRSR" id="PIRSR000446-1"/>
    </source>
</evidence>
<dbReference type="EMBL" id="CP021056">
    <property type="protein sequence ID" value="QXE25538.1"/>
    <property type="molecule type" value="Genomic_DNA"/>
</dbReference>
<organism evidence="7 8">
    <name type="scientific">Richelia sinica FACHB-800</name>
    <dbReference type="NCBI Taxonomy" id="1357546"/>
    <lineage>
        <taxon>Bacteria</taxon>
        <taxon>Bacillati</taxon>
        <taxon>Cyanobacteriota</taxon>
        <taxon>Cyanophyceae</taxon>
        <taxon>Nostocales</taxon>
        <taxon>Nostocaceae</taxon>
        <taxon>Richelia</taxon>
    </lineage>
</organism>
<dbReference type="Gene3D" id="3.40.366.10">
    <property type="entry name" value="Malonyl-Coenzyme A Acyl Carrier Protein, domain 2"/>
    <property type="match status" value="1"/>
</dbReference>
<comment type="catalytic activity">
    <reaction evidence="3 4">
        <text>holo-[ACP] + malonyl-CoA = malonyl-[ACP] + CoA</text>
        <dbReference type="Rhea" id="RHEA:41792"/>
        <dbReference type="Rhea" id="RHEA-COMP:9623"/>
        <dbReference type="Rhea" id="RHEA-COMP:9685"/>
        <dbReference type="ChEBI" id="CHEBI:57287"/>
        <dbReference type="ChEBI" id="CHEBI:57384"/>
        <dbReference type="ChEBI" id="CHEBI:64479"/>
        <dbReference type="ChEBI" id="CHEBI:78449"/>
        <dbReference type="EC" id="2.3.1.39"/>
    </reaction>
</comment>
<dbReference type="Pfam" id="PF00698">
    <property type="entry name" value="Acyl_transf_1"/>
    <property type="match status" value="1"/>
</dbReference>
<accession>A0A975TCK7</accession>
<evidence type="ECO:0000256" key="2">
    <source>
        <dbReference type="ARBA" id="ARBA00023315"/>
    </source>
</evidence>
<sequence length="310" mass="33599">MINYSLRNYQMTKTAWVFPGQGSQVLGMGMDLLEIPSAQEKFAQAEAILGWSVIDVCQSDEAKLSRTLYTQPCLYVIESILADLLRERGQKPDVVAGHSLGEYIALYVAEVFDWSTGLKLVKQRAEIMDSAAGGMMAALLNFDSEQLEQVIAQTPDVVLANDNSPAQVVISGTPDAVHAVLSQVKAKRAVPLKVSGAFHSPLMAEAAQSFQAILEATVFQSAVVPVASNVDPVPATDAETLKQRLIQQMTGSVRWREIALQLPNSGVERVVEIGPGNVLTGLIKRTTSGLTLENIRNVAELPVERELVRS</sequence>
<evidence type="ECO:0000259" key="6">
    <source>
        <dbReference type="SMART" id="SM00827"/>
    </source>
</evidence>
<dbReference type="InterPro" id="IPR016035">
    <property type="entry name" value="Acyl_Trfase/lysoPLipase"/>
</dbReference>
<dbReference type="InterPro" id="IPR050858">
    <property type="entry name" value="Mal-CoA-ACP_Trans/PKS_FabD"/>
</dbReference>
<feature type="domain" description="Malonyl-CoA:ACP transacylase (MAT)" evidence="6">
    <location>
        <begin position="17"/>
        <end position="298"/>
    </location>
</feature>
<dbReference type="FunFam" id="3.30.70.250:FF:000003">
    <property type="entry name" value="Polyketide beta-ketoacyl synthase Pks3"/>
    <property type="match status" value="1"/>
</dbReference>